<evidence type="ECO:0000256" key="6">
    <source>
        <dbReference type="ARBA" id="ARBA00022729"/>
    </source>
</evidence>
<comment type="similarity">
    <text evidence="4 13">Belongs to the protein disulfide isomerase family.</text>
</comment>
<evidence type="ECO:0000256" key="13">
    <source>
        <dbReference type="RuleBase" id="RU004208"/>
    </source>
</evidence>
<dbReference type="AlphaFoldDB" id="A0A8H8UIF0"/>
<keyword evidence="10 16" id="KW-0413">Isomerase</keyword>
<dbReference type="GO" id="GO:0006457">
    <property type="term" value="P:protein folding"/>
    <property type="evidence" value="ECO:0007669"/>
    <property type="project" value="TreeGrafter"/>
</dbReference>
<dbReference type="SUPFAM" id="SSF52833">
    <property type="entry name" value="Thioredoxin-like"/>
    <property type="match status" value="2"/>
</dbReference>
<comment type="subcellular location">
    <subcellularLocation>
        <location evidence="3">Endoplasmic reticulum lumen</location>
    </subcellularLocation>
</comment>
<dbReference type="Gene3D" id="3.40.30.10">
    <property type="entry name" value="Glutaredoxin"/>
    <property type="match status" value="2"/>
</dbReference>
<dbReference type="Proteomes" id="UP000462212">
    <property type="component" value="Unassembled WGS sequence"/>
</dbReference>
<dbReference type="EMBL" id="QGMJ01000017">
    <property type="protein sequence ID" value="TVY45281.1"/>
    <property type="molecule type" value="Genomic_DNA"/>
</dbReference>
<evidence type="ECO:0000256" key="2">
    <source>
        <dbReference type="ARBA" id="ARBA00002692"/>
    </source>
</evidence>
<dbReference type="EC" id="5.3.4.1" evidence="5"/>
<dbReference type="InterPro" id="IPR017937">
    <property type="entry name" value="Thioredoxin_CS"/>
</dbReference>
<keyword evidence="6 14" id="KW-0732">Signal</keyword>
<gene>
    <name evidence="16" type="primary">PDI_0</name>
    <name evidence="16" type="ORF">LSUB1_G000445</name>
</gene>
<keyword evidence="7" id="KW-0677">Repeat</keyword>
<comment type="catalytic activity">
    <reaction evidence="1">
        <text>Catalyzes the rearrangement of -S-S- bonds in proteins.</text>
        <dbReference type="EC" id="5.3.4.1"/>
    </reaction>
</comment>
<keyword evidence="8" id="KW-0256">Endoplasmic reticulum</keyword>
<accession>A0A8H8UIF0</accession>
<dbReference type="PRINTS" id="PR00421">
    <property type="entry name" value="THIOREDOXIN"/>
</dbReference>
<dbReference type="GO" id="GO:0005788">
    <property type="term" value="C:endoplasmic reticulum lumen"/>
    <property type="evidence" value="ECO:0007669"/>
    <property type="project" value="UniProtKB-SubCell"/>
</dbReference>
<sequence>MRTFKTLAFGAALAAVASASDVETLTKDSFPEFVTDNDLVLAEFYAPWCGHCKALAPEYEEAATTLKEKNIKLAKIDCTEEADLCQSYGVEGYPTLKVFRGPENITPYSGQRKAPAIVSYMTKQSLPAVSILSKDTLEDFKTQDKVVLVAYFEPTDKESNKTFSEVAEKLRDSYLFGASSDAALAKSEEVTFPSVVLYKSFDEGKSVFTKTSTQKLLSNSPRPPPSP</sequence>
<feature type="signal peptide" evidence="14">
    <location>
        <begin position="1"/>
        <end position="19"/>
    </location>
</feature>
<keyword evidence="17" id="KW-1185">Reference proteome</keyword>
<evidence type="ECO:0000313" key="16">
    <source>
        <dbReference type="EMBL" id="TVY45281.1"/>
    </source>
</evidence>
<dbReference type="PROSITE" id="PS51352">
    <property type="entry name" value="THIOREDOXIN_2"/>
    <property type="match status" value="1"/>
</dbReference>
<comment type="function">
    <text evidence="2">Participates in the folding of proteins containing disulfide bonds, may be involved in glycosylation, prolyl hydroxylation and triglyceride transfer.</text>
</comment>
<dbReference type="Pfam" id="PF00085">
    <property type="entry name" value="Thioredoxin"/>
    <property type="match status" value="1"/>
</dbReference>
<organism evidence="16 17">
    <name type="scientific">Lachnellula subtilissima</name>
    <dbReference type="NCBI Taxonomy" id="602034"/>
    <lineage>
        <taxon>Eukaryota</taxon>
        <taxon>Fungi</taxon>
        <taxon>Dikarya</taxon>
        <taxon>Ascomycota</taxon>
        <taxon>Pezizomycotina</taxon>
        <taxon>Leotiomycetes</taxon>
        <taxon>Helotiales</taxon>
        <taxon>Lachnaceae</taxon>
        <taxon>Lachnellula</taxon>
    </lineage>
</organism>
<dbReference type="InterPro" id="IPR005788">
    <property type="entry name" value="PDI_thioredoxin-like_dom"/>
</dbReference>
<dbReference type="PROSITE" id="PS00194">
    <property type="entry name" value="THIOREDOXIN_1"/>
    <property type="match status" value="1"/>
</dbReference>
<dbReference type="PANTHER" id="PTHR18929">
    <property type="entry name" value="PROTEIN DISULFIDE ISOMERASE"/>
    <property type="match status" value="1"/>
</dbReference>
<evidence type="ECO:0000256" key="4">
    <source>
        <dbReference type="ARBA" id="ARBA00006347"/>
    </source>
</evidence>
<comment type="caution">
    <text evidence="16">The sequence shown here is derived from an EMBL/GenBank/DDBJ whole genome shotgun (WGS) entry which is preliminary data.</text>
</comment>
<dbReference type="GO" id="GO:0034976">
    <property type="term" value="P:response to endoplasmic reticulum stress"/>
    <property type="evidence" value="ECO:0007669"/>
    <property type="project" value="TreeGrafter"/>
</dbReference>
<dbReference type="InterPro" id="IPR013766">
    <property type="entry name" value="Thioredoxin_domain"/>
</dbReference>
<evidence type="ECO:0000259" key="15">
    <source>
        <dbReference type="PROSITE" id="PS51352"/>
    </source>
</evidence>
<dbReference type="FunFam" id="3.40.30.10:FF:000017">
    <property type="entry name" value="Protein disulfide-isomerase A4"/>
    <property type="match status" value="1"/>
</dbReference>
<name>A0A8H8UIF0_9HELO</name>
<dbReference type="PANTHER" id="PTHR18929:SF132">
    <property type="entry name" value="PROTEIN DISULFIDE-ISOMERASE A3"/>
    <property type="match status" value="1"/>
</dbReference>
<dbReference type="InterPro" id="IPR036249">
    <property type="entry name" value="Thioredoxin-like_sf"/>
</dbReference>
<protein>
    <recommendedName>
        <fullName evidence="12">Protein disulfide-isomerase</fullName>
        <ecNumber evidence="5">5.3.4.1</ecNumber>
    </recommendedName>
</protein>
<dbReference type="GO" id="GO:0003756">
    <property type="term" value="F:protein disulfide isomerase activity"/>
    <property type="evidence" value="ECO:0007669"/>
    <property type="project" value="UniProtKB-EC"/>
</dbReference>
<dbReference type="Pfam" id="PF13848">
    <property type="entry name" value="Thioredoxin_6"/>
    <property type="match status" value="1"/>
</dbReference>
<proteinExistence type="inferred from homology"/>
<keyword evidence="11" id="KW-0676">Redox-active center</keyword>
<evidence type="ECO:0000256" key="9">
    <source>
        <dbReference type="ARBA" id="ARBA00023157"/>
    </source>
</evidence>
<dbReference type="OrthoDB" id="427280at2759"/>
<evidence type="ECO:0000256" key="10">
    <source>
        <dbReference type="ARBA" id="ARBA00023235"/>
    </source>
</evidence>
<dbReference type="CDD" id="cd02961">
    <property type="entry name" value="PDI_a_family"/>
    <property type="match status" value="1"/>
</dbReference>
<evidence type="ECO:0000256" key="8">
    <source>
        <dbReference type="ARBA" id="ARBA00022824"/>
    </source>
</evidence>
<evidence type="ECO:0000256" key="1">
    <source>
        <dbReference type="ARBA" id="ARBA00001182"/>
    </source>
</evidence>
<dbReference type="NCBIfam" id="TIGR01126">
    <property type="entry name" value="pdi_dom"/>
    <property type="match status" value="1"/>
</dbReference>
<feature type="chain" id="PRO_5034293017" description="Protein disulfide-isomerase" evidence="14">
    <location>
        <begin position="20"/>
        <end position="227"/>
    </location>
</feature>
<feature type="domain" description="Thioredoxin" evidence="15">
    <location>
        <begin position="11"/>
        <end position="172"/>
    </location>
</feature>
<dbReference type="CDD" id="cd02981">
    <property type="entry name" value="PDI_b_family"/>
    <property type="match status" value="1"/>
</dbReference>
<evidence type="ECO:0000256" key="3">
    <source>
        <dbReference type="ARBA" id="ARBA00004319"/>
    </source>
</evidence>
<evidence type="ECO:0000256" key="11">
    <source>
        <dbReference type="ARBA" id="ARBA00023284"/>
    </source>
</evidence>
<keyword evidence="9" id="KW-1015">Disulfide bond</keyword>
<evidence type="ECO:0000256" key="5">
    <source>
        <dbReference type="ARBA" id="ARBA00012723"/>
    </source>
</evidence>
<evidence type="ECO:0000256" key="14">
    <source>
        <dbReference type="SAM" id="SignalP"/>
    </source>
</evidence>
<evidence type="ECO:0000313" key="17">
    <source>
        <dbReference type="Proteomes" id="UP000462212"/>
    </source>
</evidence>
<dbReference type="FunFam" id="3.40.30.10:FF:000185">
    <property type="entry name" value="Protein disulfide-isomerase"/>
    <property type="match status" value="1"/>
</dbReference>
<reference evidence="16 17" key="1">
    <citation type="submission" date="2018-05" db="EMBL/GenBank/DDBJ databases">
        <title>Genome sequencing and assembly of the regulated plant pathogen Lachnellula willkommii and related sister species for the development of diagnostic species identification markers.</title>
        <authorList>
            <person name="Giroux E."/>
            <person name="Bilodeau G."/>
        </authorList>
    </citation>
    <scope>NUCLEOTIDE SEQUENCE [LARGE SCALE GENOMIC DNA]</scope>
    <source>
        <strain evidence="16 17">CBS 197.66</strain>
    </source>
</reference>
<evidence type="ECO:0000256" key="12">
    <source>
        <dbReference type="ARBA" id="ARBA00039846"/>
    </source>
</evidence>
<evidence type="ECO:0000256" key="7">
    <source>
        <dbReference type="ARBA" id="ARBA00022737"/>
    </source>
</evidence>